<sequence length="253" mass="28515">MCLITFAWKHHPNYQLILVANRDEFYERPTAPLGYWHDYPDVLGGRDLKEGGTWMGMHRSGRLTAITNHRDLANIKVSPPSRGNLTKDFLTGSQSSPSFYGGVKGRLDLFNGFNLLTLENNELYYFNNIQKELLQVKPGIYGLSNAFLDTPWPKVQKAKRYFEATLKKDHPSATEMIEWMGDGELAPDEQLPATGVSADWEKQLSAMCIKTENYGTCCTTVITIDHGGGVEYTEKTYAVGNRKPGTVRVQFPK</sequence>
<name>A0ABZ0IQF7_9BACT</name>
<proteinExistence type="predicted"/>
<dbReference type="EMBL" id="CP136051">
    <property type="protein sequence ID" value="WOK06220.1"/>
    <property type="molecule type" value="Genomic_DNA"/>
</dbReference>
<evidence type="ECO:0000313" key="2">
    <source>
        <dbReference type="Proteomes" id="UP001302349"/>
    </source>
</evidence>
<gene>
    <name evidence="1" type="ORF">RT717_24390</name>
</gene>
<dbReference type="InterPro" id="IPR008551">
    <property type="entry name" value="TANGO2"/>
</dbReference>
<dbReference type="PANTHER" id="PTHR17985">
    <property type="entry name" value="SER/THR-RICH PROTEIN T10 IN DGCR REGION"/>
    <property type="match status" value="1"/>
</dbReference>
<evidence type="ECO:0000313" key="1">
    <source>
        <dbReference type="EMBL" id="WOK06220.1"/>
    </source>
</evidence>
<keyword evidence="2" id="KW-1185">Reference proteome</keyword>
<dbReference type="Pfam" id="PF05742">
    <property type="entry name" value="TANGO2"/>
    <property type="match status" value="1"/>
</dbReference>
<dbReference type="RefSeq" id="WP_317488949.1">
    <property type="nucleotide sequence ID" value="NZ_CP136051.1"/>
</dbReference>
<reference evidence="1 2" key="1">
    <citation type="journal article" date="2023" name="Microbiol. Resour. Announc.">
        <title>Complete Genome Sequence of Imperialibacter roseus strain P4T.</title>
        <authorList>
            <person name="Tizabi D.R."/>
            <person name="Bachvaroff T."/>
            <person name="Hill R.T."/>
        </authorList>
    </citation>
    <scope>NUCLEOTIDE SEQUENCE [LARGE SCALE GENOMIC DNA]</scope>
    <source>
        <strain evidence="1 2">P4T</strain>
    </source>
</reference>
<dbReference type="Proteomes" id="UP001302349">
    <property type="component" value="Chromosome"/>
</dbReference>
<accession>A0ABZ0IQF7</accession>
<protein>
    <submittedName>
        <fullName evidence="1">NRDE family protein</fullName>
    </submittedName>
</protein>
<organism evidence="1 2">
    <name type="scientific">Imperialibacter roseus</name>
    <dbReference type="NCBI Taxonomy" id="1324217"/>
    <lineage>
        <taxon>Bacteria</taxon>
        <taxon>Pseudomonadati</taxon>
        <taxon>Bacteroidota</taxon>
        <taxon>Cytophagia</taxon>
        <taxon>Cytophagales</taxon>
        <taxon>Flammeovirgaceae</taxon>
        <taxon>Imperialibacter</taxon>
    </lineage>
</organism>
<dbReference type="PANTHER" id="PTHR17985:SF8">
    <property type="entry name" value="TRANSPORT AND GOLGI ORGANIZATION PROTEIN 2 HOMOLOG"/>
    <property type="match status" value="1"/>
</dbReference>